<comment type="caution">
    <text evidence="7">The sequence shown here is derived from an EMBL/GenBank/DDBJ whole genome shotgun (WGS) entry which is preliminary data.</text>
</comment>
<sequence>MKKQMMIKGSVAALVAAGVLATAAYASGSLTVVSWGGAYQEAQRNTIFKPYADKTGAAVKEEEYTGEIAKIRAMVESGTVSWDVISVDTPTALQGCDEGVLEELDYSRIVDKSKILPGAALDCAIGSDVYATIFAYNTTKFQEGPKTIADFFDLEKFPGKRGMQKNPMNNLEWALIADGVEKDKVYEVLGTPEGVDRAFAKLDTIKSQVVWWEAGAQPPQWLADGEVVMSTAWNGRIANAIKEGAPLQIVWDAQAPDLDMWAIAKGTPNIDAAYDFIAFASTPEVQSALAPSIPYGPTHLDAVALVEPELAKTLPTHPDNLALAYPFSAEFWGDNMEELRARLNTWLAQ</sequence>
<evidence type="ECO:0000256" key="1">
    <source>
        <dbReference type="ARBA" id="ARBA00004418"/>
    </source>
</evidence>
<dbReference type="InterPro" id="IPR006059">
    <property type="entry name" value="SBP"/>
</dbReference>
<evidence type="ECO:0000313" key="8">
    <source>
        <dbReference type="Proteomes" id="UP000295783"/>
    </source>
</evidence>
<feature type="signal peptide" evidence="6">
    <location>
        <begin position="1"/>
        <end position="26"/>
    </location>
</feature>
<proteinExistence type="inferred from homology"/>
<reference evidence="7 8" key="1">
    <citation type="submission" date="2019-03" db="EMBL/GenBank/DDBJ databases">
        <title>Genomic Encyclopedia of Type Strains, Phase III (KMG-III): the genomes of soil and plant-associated and newly described type strains.</title>
        <authorList>
            <person name="Whitman W."/>
        </authorList>
    </citation>
    <scope>NUCLEOTIDE SEQUENCE [LARGE SCALE GENOMIC DNA]</scope>
    <source>
        <strain evidence="7 8">CGMCC 1.7660</strain>
    </source>
</reference>
<keyword evidence="8" id="KW-1185">Reference proteome</keyword>
<comment type="similarity">
    <text evidence="2">Belongs to the bacterial solute-binding protein 1 family.</text>
</comment>
<evidence type="ECO:0000256" key="2">
    <source>
        <dbReference type="ARBA" id="ARBA00008520"/>
    </source>
</evidence>
<dbReference type="PANTHER" id="PTHR30006:SF3">
    <property type="entry name" value="THIAMINE-BINDING PERIPLASMIC PROTEIN"/>
    <property type="match status" value="1"/>
</dbReference>
<dbReference type="EMBL" id="SNYW01000012">
    <property type="protein sequence ID" value="TDQ78923.1"/>
    <property type="molecule type" value="Genomic_DNA"/>
</dbReference>
<accession>A0A4R6WJB5</accession>
<evidence type="ECO:0000256" key="4">
    <source>
        <dbReference type="ARBA" id="ARBA00022729"/>
    </source>
</evidence>
<feature type="chain" id="PRO_5020370077" evidence="6">
    <location>
        <begin position="27"/>
        <end position="349"/>
    </location>
</feature>
<gene>
    <name evidence="7" type="ORF">A8950_3386</name>
</gene>
<evidence type="ECO:0000256" key="6">
    <source>
        <dbReference type="SAM" id="SignalP"/>
    </source>
</evidence>
<dbReference type="PANTHER" id="PTHR30006">
    <property type="entry name" value="THIAMINE-BINDING PERIPLASMIC PROTEIN-RELATED"/>
    <property type="match status" value="1"/>
</dbReference>
<keyword evidence="3" id="KW-0813">Transport</keyword>
<dbReference type="GO" id="GO:0030288">
    <property type="term" value="C:outer membrane-bounded periplasmic space"/>
    <property type="evidence" value="ECO:0007669"/>
    <property type="project" value="TreeGrafter"/>
</dbReference>
<dbReference type="Proteomes" id="UP000295783">
    <property type="component" value="Unassembled WGS sequence"/>
</dbReference>
<comment type="subcellular location">
    <subcellularLocation>
        <location evidence="1">Periplasm</location>
    </subcellularLocation>
</comment>
<dbReference type="GO" id="GO:0030975">
    <property type="term" value="F:thiamine binding"/>
    <property type="evidence" value="ECO:0007669"/>
    <property type="project" value="TreeGrafter"/>
</dbReference>
<keyword evidence="4 6" id="KW-0732">Signal</keyword>
<evidence type="ECO:0000256" key="3">
    <source>
        <dbReference type="ARBA" id="ARBA00022448"/>
    </source>
</evidence>
<dbReference type="SUPFAM" id="SSF53850">
    <property type="entry name" value="Periplasmic binding protein-like II"/>
    <property type="match status" value="1"/>
</dbReference>
<evidence type="ECO:0000256" key="5">
    <source>
        <dbReference type="ARBA" id="ARBA00022764"/>
    </source>
</evidence>
<name>A0A4R6WJB5_9PROT</name>
<dbReference type="AlphaFoldDB" id="A0A4R6WJB5"/>
<dbReference type="Gene3D" id="3.40.190.10">
    <property type="entry name" value="Periplasmic binding protein-like II"/>
    <property type="match status" value="2"/>
</dbReference>
<dbReference type="Pfam" id="PF13416">
    <property type="entry name" value="SBP_bac_8"/>
    <property type="match status" value="1"/>
</dbReference>
<dbReference type="GO" id="GO:0030976">
    <property type="term" value="F:thiamine pyrophosphate binding"/>
    <property type="evidence" value="ECO:0007669"/>
    <property type="project" value="TreeGrafter"/>
</dbReference>
<dbReference type="GO" id="GO:0015888">
    <property type="term" value="P:thiamine transport"/>
    <property type="evidence" value="ECO:0007669"/>
    <property type="project" value="TreeGrafter"/>
</dbReference>
<evidence type="ECO:0000313" key="7">
    <source>
        <dbReference type="EMBL" id="TDQ78923.1"/>
    </source>
</evidence>
<keyword evidence="5" id="KW-0574">Periplasm</keyword>
<dbReference type="CDD" id="cd13589">
    <property type="entry name" value="PBP2_polyamine_RpCGA009"/>
    <property type="match status" value="1"/>
</dbReference>
<organism evidence="7 8">
    <name type="scientific">Dongia mobilis</name>
    <dbReference type="NCBI Taxonomy" id="578943"/>
    <lineage>
        <taxon>Bacteria</taxon>
        <taxon>Pseudomonadati</taxon>
        <taxon>Pseudomonadota</taxon>
        <taxon>Alphaproteobacteria</taxon>
        <taxon>Rhodospirillales</taxon>
        <taxon>Dongiaceae</taxon>
        <taxon>Dongia</taxon>
    </lineage>
</organism>
<protein>
    <submittedName>
        <fullName evidence="7">Putative spermidine/putrescine transport system substrate-binding protein</fullName>
    </submittedName>
</protein>